<gene>
    <name evidence="1" type="ORF">DL762_003332</name>
</gene>
<evidence type="ECO:0000313" key="2">
    <source>
        <dbReference type="Proteomes" id="UP000294003"/>
    </source>
</evidence>
<dbReference type="Proteomes" id="UP000294003">
    <property type="component" value="Unassembled WGS sequence"/>
</dbReference>
<reference evidence="1 2" key="1">
    <citation type="submission" date="2018-06" db="EMBL/GenBank/DDBJ databases">
        <title>Complete Genomes of Monosporascus.</title>
        <authorList>
            <person name="Robinson A.J."/>
            <person name="Natvig D.O."/>
        </authorList>
    </citation>
    <scope>NUCLEOTIDE SEQUENCE [LARGE SCALE GENOMIC DNA]</scope>
    <source>
        <strain evidence="1 2">CBS 609.92</strain>
    </source>
</reference>
<keyword evidence="2" id="KW-1185">Reference proteome</keyword>
<evidence type="ECO:0000313" key="1">
    <source>
        <dbReference type="EMBL" id="RYO89188.1"/>
    </source>
</evidence>
<proteinExistence type="predicted"/>
<name>A0ABY0HAU9_9PEZI</name>
<accession>A0ABY0HAU9</accession>
<organism evidence="1 2">
    <name type="scientific">Monosporascus cannonballus</name>
    <dbReference type="NCBI Taxonomy" id="155416"/>
    <lineage>
        <taxon>Eukaryota</taxon>
        <taxon>Fungi</taxon>
        <taxon>Dikarya</taxon>
        <taxon>Ascomycota</taxon>
        <taxon>Pezizomycotina</taxon>
        <taxon>Sordariomycetes</taxon>
        <taxon>Xylariomycetidae</taxon>
        <taxon>Xylariales</taxon>
        <taxon>Xylariales incertae sedis</taxon>
        <taxon>Monosporascus</taxon>
    </lineage>
</organism>
<comment type="caution">
    <text evidence="1">The sequence shown here is derived from an EMBL/GenBank/DDBJ whole genome shotgun (WGS) entry which is preliminary data.</text>
</comment>
<protein>
    <submittedName>
        <fullName evidence="1">Uncharacterized protein</fullName>
    </submittedName>
</protein>
<sequence length="100" mass="11831">MINIPQMDPQPDYNDEPKGHYISGLWYEQNHDPRPWNYVMQPYFDHTGWQTLVASFIDAWKNSRSDANMRPMNGKVASDALSYEAIVRDENAYWRRRAGH</sequence>
<dbReference type="EMBL" id="QJNS01000076">
    <property type="protein sequence ID" value="RYO89188.1"/>
    <property type="molecule type" value="Genomic_DNA"/>
</dbReference>